<sequence>MLEPQEVVDTYFLEARYMALELAAWFDRYDSAVQRSGVPAPDDKKLRVLRQALQQLASPEFGSERTEMLLELFAAT</sequence>
<reference evidence="1" key="1">
    <citation type="submission" date="2021-01" db="EMBL/GenBank/DDBJ databases">
        <title>Modified the classification status of verrucomicrobia.</title>
        <authorList>
            <person name="Feng X."/>
        </authorList>
    </citation>
    <scope>NUCLEOTIDE SEQUENCE</scope>
    <source>
        <strain evidence="1">KCTC 22041</strain>
    </source>
</reference>
<protein>
    <submittedName>
        <fullName evidence="1">Uncharacterized protein</fullName>
    </submittedName>
</protein>
<dbReference type="EMBL" id="JAENIJ010000027">
    <property type="protein sequence ID" value="MBK1883756.1"/>
    <property type="molecule type" value="Genomic_DNA"/>
</dbReference>
<proteinExistence type="predicted"/>
<organism evidence="1 2">
    <name type="scientific">Luteolibacter pohnpeiensis</name>
    <dbReference type="NCBI Taxonomy" id="454153"/>
    <lineage>
        <taxon>Bacteria</taxon>
        <taxon>Pseudomonadati</taxon>
        <taxon>Verrucomicrobiota</taxon>
        <taxon>Verrucomicrobiia</taxon>
        <taxon>Verrucomicrobiales</taxon>
        <taxon>Verrucomicrobiaceae</taxon>
        <taxon>Luteolibacter</taxon>
    </lineage>
</organism>
<comment type="caution">
    <text evidence="1">The sequence shown here is derived from an EMBL/GenBank/DDBJ whole genome shotgun (WGS) entry which is preliminary data.</text>
</comment>
<keyword evidence="2" id="KW-1185">Reference proteome</keyword>
<dbReference type="AlphaFoldDB" id="A0A934SAA0"/>
<accession>A0A934SAA0</accession>
<gene>
    <name evidence="1" type="ORF">JIN85_15160</name>
</gene>
<dbReference type="RefSeq" id="WP_200272225.1">
    <property type="nucleotide sequence ID" value="NZ_JAENIJ010000027.1"/>
</dbReference>
<evidence type="ECO:0000313" key="2">
    <source>
        <dbReference type="Proteomes" id="UP000603141"/>
    </source>
</evidence>
<evidence type="ECO:0000313" key="1">
    <source>
        <dbReference type="EMBL" id="MBK1883756.1"/>
    </source>
</evidence>
<dbReference type="Proteomes" id="UP000603141">
    <property type="component" value="Unassembled WGS sequence"/>
</dbReference>
<name>A0A934SAA0_9BACT</name>